<dbReference type="Gene3D" id="2.40.30.60">
    <property type="entry name" value="RimM"/>
    <property type="match status" value="1"/>
</dbReference>
<evidence type="ECO:0000256" key="5">
    <source>
        <dbReference type="HAMAP-Rule" id="MF_00014"/>
    </source>
</evidence>
<evidence type="ECO:0000259" key="6">
    <source>
        <dbReference type="Pfam" id="PF01782"/>
    </source>
</evidence>
<dbReference type="GO" id="GO:0006364">
    <property type="term" value="P:rRNA processing"/>
    <property type="evidence" value="ECO:0007669"/>
    <property type="project" value="UniProtKB-UniRule"/>
</dbReference>
<dbReference type="Pfam" id="PF24986">
    <property type="entry name" value="PRC_RimM"/>
    <property type="match status" value="1"/>
</dbReference>
<evidence type="ECO:0000313" key="8">
    <source>
        <dbReference type="EMBL" id="SEG09083.1"/>
    </source>
</evidence>
<dbReference type="Gene3D" id="2.30.30.240">
    <property type="entry name" value="PRC-barrel domain"/>
    <property type="match status" value="1"/>
</dbReference>
<name>A0A1H5XBQ5_9PROT</name>
<evidence type="ECO:0000256" key="2">
    <source>
        <dbReference type="ARBA" id="ARBA00022517"/>
    </source>
</evidence>
<dbReference type="GO" id="GO:0042274">
    <property type="term" value="P:ribosomal small subunit biogenesis"/>
    <property type="evidence" value="ECO:0007669"/>
    <property type="project" value="UniProtKB-UniRule"/>
</dbReference>
<protein>
    <recommendedName>
        <fullName evidence="5">Ribosome maturation factor RimM</fullName>
    </recommendedName>
</protein>
<accession>A0A1H5XBQ5</accession>
<keyword evidence="3 5" id="KW-0698">rRNA processing</keyword>
<dbReference type="NCBIfam" id="TIGR02273">
    <property type="entry name" value="16S_RimM"/>
    <property type="match status" value="1"/>
</dbReference>
<dbReference type="OrthoDB" id="9783509at2"/>
<dbReference type="GO" id="GO:0043022">
    <property type="term" value="F:ribosome binding"/>
    <property type="evidence" value="ECO:0007669"/>
    <property type="project" value="InterPro"/>
</dbReference>
<feature type="domain" description="Ribosome maturation factor RimM PRC barrel" evidence="7">
    <location>
        <begin position="97"/>
        <end position="166"/>
    </location>
</feature>
<dbReference type="SUPFAM" id="SSF50346">
    <property type="entry name" value="PRC-barrel domain"/>
    <property type="match status" value="1"/>
</dbReference>
<dbReference type="InterPro" id="IPR011961">
    <property type="entry name" value="RimM"/>
</dbReference>
<evidence type="ECO:0000256" key="3">
    <source>
        <dbReference type="ARBA" id="ARBA00022552"/>
    </source>
</evidence>
<dbReference type="HAMAP" id="MF_00014">
    <property type="entry name" value="Ribosome_mat_RimM"/>
    <property type="match status" value="1"/>
</dbReference>
<reference evidence="8 9" key="1">
    <citation type="submission" date="2016-10" db="EMBL/GenBank/DDBJ databases">
        <authorList>
            <person name="de Groot N.N."/>
        </authorList>
    </citation>
    <scope>NUCLEOTIDE SEQUENCE [LARGE SCALE GENOMIC DNA]</scope>
    <source>
        <strain evidence="8 9">Nm13</strain>
    </source>
</reference>
<evidence type="ECO:0000313" key="9">
    <source>
        <dbReference type="Proteomes" id="UP000236753"/>
    </source>
</evidence>
<keyword evidence="4 5" id="KW-0143">Chaperone</keyword>
<dbReference type="RefSeq" id="WP_103967270.1">
    <property type="nucleotide sequence ID" value="NZ_FNUX01000026.1"/>
</dbReference>
<dbReference type="InterPro" id="IPR036976">
    <property type="entry name" value="RimM_N_sf"/>
</dbReference>
<sequence length="167" mass="19219">MGHIIGPYGVHGWIKINPYTEHLDGLMEYSQWWLGNENSEWQKVHVANGHIYGTALLVKLKEYSDRTQATKLKGIQIAIPRDWLPDLPENGIDGYYWTDLINAEVLNLKGEKLGTVVGLFETGANDVLRIIRIDQEKKEILIPCISQYIVKVDLKNAQIIVDWDWDY</sequence>
<gene>
    <name evidence="5" type="primary">rimM</name>
    <name evidence="8" type="ORF">SAMN05216334_1263</name>
</gene>
<dbReference type="AlphaFoldDB" id="A0A1H5XBQ5"/>
<dbReference type="GO" id="GO:0005840">
    <property type="term" value="C:ribosome"/>
    <property type="evidence" value="ECO:0007669"/>
    <property type="project" value="InterPro"/>
</dbReference>
<feature type="domain" description="RimM N-terminal" evidence="6">
    <location>
        <begin position="1"/>
        <end position="82"/>
    </location>
</feature>
<dbReference type="Proteomes" id="UP000236753">
    <property type="component" value="Unassembled WGS sequence"/>
</dbReference>
<proteinExistence type="inferred from homology"/>
<organism evidence="8 9">
    <name type="scientific">Nitrosomonas ureae</name>
    <dbReference type="NCBI Taxonomy" id="44577"/>
    <lineage>
        <taxon>Bacteria</taxon>
        <taxon>Pseudomonadati</taxon>
        <taxon>Pseudomonadota</taxon>
        <taxon>Betaproteobacteria</taxon>
        <taxon>Nitrosomonadales</taxon>
        <taxon>Nitrosomonadaceae</taxon>
        <taxon>Nitrosomonas</taxon>
    </lineage>
</organism>
<dbReference type="InterPro" id="IPR056792">
    <property type="entry name" value="PRC_RimM"/>
</dbReference>
<comment type="similarity">
    <text evidence="5">Belongs to the RimM family.</text>
</comment>
<keyword evidence="2 5" id="KW-0690">Ribosome biogenesis</keyword>
<evidence type="ECO:0000259" key="7">
    <source>
        <dbReference type="Pfam" id="PF24986"/>
    </source>
</evidence>
<dbReference type="InterPro" id="IPR009000">
    <property type="entry name" value="Transl_B-barrel_sf"/>
</dbReference>
<dbReference type="PANTHER" id="PTHR33692">
    <property type="entry name" value="RIBOSOME MATURATION FACTOR RIMM"/>
    <property type="match status" value="1"/>
</dbReference>
<dbReference type="Pfam" id="PF01782">
    <property type="entry name" value="RimM"/>
    <property type="match status" value="1"/>
</dbReference>
<comment type="function">
    <text evidence="5">An accessory protein needed during the final step in the assembly of 30S ribosomal subunit, possibly for assembly of the head region. Essential for efficient processing of 16S rRNA. May be needed both before and after RbfA during the maturation of 16S rRNA. It has affinity for free ribosomal 30S subunits but not for 70S ribosomes.</text>
</comment>
<comment type="domain">
    <text evidence="5">The PRC barrel domain binds ribosomal protein uS19.</text>
</comment>
<dbReference type="PANTHER" id="PTHR33692:SF1">
    <property type="entry name" value="RIBOSOME MATURATION FACTOR RIMM"/>
    <property type="match status" value="1"/>
</dbReference>
<comment type="subunit">
    <text evidence="5">Binds ribosomal protein uS19.</text>
</comment>
<comment type="subcellular location">
    <subcellularLocation>
        <location evidence="5">Cytoplasm</location>
    </subcellularLocation>
</comment>
<dbReference type="SUPFAM" id="SSF50447">
    <property type="entry name" value="Translation proteins"/>
    <property type="match status" value="1"/>
</dbReference>
<dbReference type="EMBL" id="FNUX01000026">
    <property type="protein sequence ID" value="SEG09083.1"/>
    <property type="molecule type" value="Genomic_DNA"/>
</dbReference>
<evidence type="ECO:0000256" key="1">
    <source>
        <dbReference type="ARBA" id="ARBA00022490"/>
    </source>
</evidence>
<keyword evidence="1 5" id="KW-0963">Cytoplasm</keyword>
<dbReference type="InterPro" id="IPR002676">
    <property type="entry name" value="RimM_N"/>
</dbReference>
<dbReference type="GO" id="GO:0005737">
    <property type="term" value="C:cytoplasm"/>
    <property type="evidence" value="ECO:0007669"/>
    <property type="project" value="UniProtKB-SubCell"/>
</dbReference>
<evidence type="ECO:0000256" key="4">
    <source>
        <dbReference type="ARBA" id="ARBA00023186"/>
    </source>
</evidence>
<dbReference type="InterPro" id="IPR011033">
    <property type="entry name" value="PRC_barrel-like_sf"/>
</dbReference>